<reference evidence="1" key="1">
    <citation type="submission" date="2018-02" db="EMBL/GenBank/DDBJ databases">
        <title>Rhizophora mucronata_Transcriptome.</title>
        <authorList>
            <person name="Meera S.P."/>
            <person name="Sreeshan A."/>
            <person name="Augustine A."/>
        </authorList>
    </citation>
    <scope>NUCLEOTIDE SEQUENCE</scope>
    <source>
        <tissue evidence="1">Leaf</tissue>
    </source>
</reference>
<dbReference type="AlphaFoldDB" id="A0A2P2P2U8"/>
<proteinExistence type="predicted"/>
<sequence length="88" mass="10138">MVWACLVRMFSTETTASVIHYSCLNLTCDKGLRIDLDLDSKILVHFVKFERRRAYLEKFVTPLKQPHDSSSAITKLCNFLAMTTLIKL</sequence>
<dbReference type="EMBL" id="GGEC01068479">
    <property type="protein sequence ID" value="MBX48963.1"/>
    <property type="molecule type" value="Transcribed_RNA"/>
</dbReference>
<accession>A0A2P2P2U8</accession>
<name>A0A2P2P2U8_RHIMU</name>
<organism evidence="1">
    <name type="scientific">Rhizophora mucronata</name>
    <name type="common">Asiatic mangrove</name>
    <dbReference type="NCBI Taxonomy" id="61149"/>
    <lineage>
        <taxon>Eukaryota</taxon>
        <taxon>Viridiplantae</taxon>
        <taxon>Streptophyta</taxon>
        <taxon>Embryophyta</taxon>
        <taxon>Tracheophyta</taxon>
        <taxon>Spermatophyta</taxon>
        <taxon>Magnoliopsida</taxon>
        <taxon>eudicotyledons</taxon>
        <taxon>Gunneridae</taxon>
        <taxon>Pentapetalae</taxon>
        <taxon>rosids</taxon>
        <taxon>fabids</taxon>
        <taxon>Malpighiales</taxon>
        <taxon>Rhizophoraceae</taxon>
        <taxon>Rhizophora</taxon>
    </lineage>
</organism>
<protein>
    <submittedName>
        <fullName evidence="1">Uncharacterized protein</fullName>
    </submittedName>
</protein>
<evidence type="ECO:0000313" key="1">
    <source>
        <dbReference type="EMBL" id="MBX48963.1"/>
    </source>
</evidence>